<gene>
    <name evidence="3" type="ORF">GC097_13185</name>
</gene>
<organism evidence="3 4">
    <name type="scientific">Paenibacillus planticolens</name>
    <dbReference type="NCBI Taxonomy" id="2654976"/>
    <lineage>
        <taxon>Bacteria</taxon>
        <taxon>Bacillati</taxon>
        <taxon>Bacillota</taxon>
        <taxon>Bacilli</taxon>
        <taxon>Bacillales</taxon>
        <taxon>Paenibacillaceae</taxon>
        <taxon>Paenibacillus</taxon>
    </lineage>
</organism>
<reference evidence="3 4" key="1">
    <citation type="submission" date="2019-10" db="EMBL/GenBank/DDBJ databases">
        <title>Description of Paenibacillus pedi sp. nov.</title>
        <authorList>
            <person name="Carlier A."/>
            <person name="Qi S."/>
        </authorList>
    </citation>
    <scope>NUCLEOTIDE SEQUENCE [LARGE SCALE GENOMIC DNA]</scope>
    <source>
        <strain evidence="3 4">LMG 31457</strain>
    </source>
</reference>
<dbReference type="PANTHER" id="PTHR43569">
    <property type="entry name" value="AMIDOHYDROLASE"/>
    <property type="match status" value="1"/>
</dbReference>
<proteinExistence type="inferred from homology"/>
<evidence type="ECO:0000313" key="4">
    <source>
        <dbReference type="Proteomes" id="UP000618579"/>
    </source>
</evidence>
<sequence>MRIDAHQHYWTTSRSDYGWLTPESSVLYRDYLPSDLKPALKYNKVQKTIVVQAAPTVAETKYLLKLSEQEPTIAGVVGWLDMEREDFEDQLSQLRRHPKFVGIRPTLQDREPEYLLSPKLIKAFAILEEQQFPLDWLVYPKHLPNVGRIMEQFPRLLSVIDHLGNPALAQGNMEPWLTDISKLAQYDNMYCKMSGMVTKMKGASALQASCDPFVQHCLAVFGEDRVMFGSDWPVCLLAAEYNQVIELLTAALPLPYTDEAKKKLFGDNTSRFYKL</sequence>
<dbReference type="PANTHER" id="PTHR43569:SF2">
    <property type="entry name" value="AMIDOHYDROLASE-RELATED DOMAIN-CONTAINING PROTEIN"/>
    <property type="match status" value="1"/>
</dbReference>
<evidence type="ECO:0000313" key="3">
    <source>
        <dbReference type="EMBL" id="NOV00967.1"/>
    </source>
</evidence>
<dbReference type="InterPro" id="IPR032466">
    <property type="entry name" value="Metal_Hydrolase"/>
</dbReference>
<protein>
    <submittedName>
        <fullName evidence="3">Amidohydrolase family protein</fullName>
    </submittedName>
</protein>
<dbReference type="Pfam" id="PF04909">
    <property type="entry name" value="Amidohydro_2"/>
    <property type="match status" value="1"/>
</dbReference>
<evidence type="ECO:0000256" key="1">
    <source>
        <dbReference type="ARBA" id="ARBA00038310"/>
    </source>
</evidence>
<feature type="domain" description="Amidohydrolase-related" evidence="2">
    <location>
        <begin position="3"/>
        <end position="275"/>
    </location>
</feature>
<dbReference type="Proteomes" id="UP000618579">
    <property type="component" value="Unassembled WGS sequence"/>
</dbReference>
<name>A0ABX1ZPZ2_9BACL</name>
<keyword evidence="4" id="KW-1185">Reference proteome</keyword>
<dbReference type="Gene3D" id="3.20.20.140">
    <property type="entry name" value="Metal-dependent hydrolases"/>
    <property type="match status" value="1"/>
</dbReference>
<dbReference type="EMBL" id="WHNZ01000023">
    <property type="protein sequence ID" value="NOV00967.1"/>
    <property type="molecule type" value="Genomic_DNA"/>
</dbReference>
<dbReference type="InterPro" id="IPR006680">
    <property type="entry name" value="Amidohydro-rel"/>
</dbReference>
<accession>A0ABX1ZPZ2</accession>
<comment type="similarity">
    <text evidence="1">Belongs to the metallo-dependent hydrolases superfamily.</text>
</comment>
<evidence type="ECO:0000259" key="2">
    <source>
        <dbReference type="Pfam" id="PF04909"/>
    </source>
</evidence>
<dbReference type="SUPFAM" id="SSF51556">
    <property type="entry name" value="Metallo-dependent hydrolases"/>
    <property type="match status" value="1"/>
</dbReference>
<dbReference type="RefSeq" id="WP_171683798.1">
    <property type="nucleotide sequence ID" value="NZ_WHNZ01000023.1"/>
</dbReference>
<comment type="caution">
    <text evidence="3">The sequence shown here is derived from an EMBL/GenBank/DDBJ whole genome shotgun (WGS) entry which is preliminary data.</text>
</comment>
<dbReference type="InterPro" id="IPR052350">
    <property type="entry name" value="Metallo-dep_Lactonases"/>
</dbReference>